<dbReference type="Proteomes" id="UP000183670">
    <property type="component" value="Unassembled WGS sequence"/>
</dbReference>
<protein>
    <submittedName>
        <fullName evidence="2">Uncharacterized protein</fullName>
    </submittedName>
</protein>
<feature type="transmembrane region" description="Helical" evidence="1">
    <location>
        <begin position="72"/>
        <end position="91"/>
    </location>
</feature>
<feature type="transmembrane region" description="Helical" evidence="1">
    <location>
        <begin position="42"/>
        <end position="60"/>
    </location>
</feature>
<keyword evidence="1" id="KW-0812">Transmembrane</keyword>
<keyword evidence="1" id="KW-0472">Membrane</keyword>
<organism evidence="2 3">
    <name type="scientific">Bacteroides ovatus</name>
    <dbReference type="NCBI Taxonomy" id="28116"/>
    <lineage>
        <taxon>Bacteria</taxon>
        <taxon>Pseudomonadati</taxon>
        <taxon>Bacteroidota</taxon>
        <taxon>Bacteroidia</taxon>
        <taxon>Bacteroidales</taxon>
        <taxon>Bacteroidaceae</taxon>
        <taxon>Bacteroides</taxon>
    </lineage>
</organism>
<proteinExistence type="predicted"/>
<accession>A0A1G6G210</accession>
<evidence type="ECO:0000313" key="2">
    <source>
        <dbReference type="EMBL" id="SDB76012.1"/>
    </source>
</evidence>
<dbReference type="AlphaFoldDB" id="A0A1G6G210"/>
<keyword evidence="1" id="KW-1133">Transmembrane helix</keyword>
<feature type="transmembrane region" description="Helical" evidence="1">
    <location>
        <begin position="124"/>
        <end position="146"/>
    </location>
</feature>
<sequence length="158" mass="18771">MEFIGRIYCVFESLFGQQLGEYLWGYNCETDDYTNPVLFPRIALWTLLISVLIGVLYYYVINSARFHRWWSWLIMMCFNGVLCFFFAYWWIKEDFKDNLIGDCLLYLRNESGDIADYYITDSSFWGFSLTNAILSIAVFFLLSMLLKWGSVNCRKSPF</sequence>
<evidence type="ECO:0000313" key="3">
    <source>
        <dbReference type="Proteomes" id="UP000183670"/>
    </source>
</evidence>
<dbReference type="EMBL" id="FMYE01000005">
    <property type="protein sequence ID" value="SDB76012.1"/>
    <property type="molecule type" value="Genomic_DNA"/>
</dbReference>
<reference evidence="2 3" key="1">
    <citation type="submission" date="2016-10" db="EMBL/GenBank/DDBJ databases">
        <authorList>
            <person name="de Groot N.N."/>
        </authorList>
    </citation>
    <scope>NUCLEOTIDE SEQUENCE [LARGE SCALE GENOMIC DNA]</scope>
    <source>
        <strain evidence="2 3">NLAE-zl-C500</strain>
    </source>
</reference>
<evidence type="ECO:0000256" key="1">
    <source>
        <dbReference type="SAM" id="Phobius"/>
    </source>
</evidence>
<gene>
    <name evidence="2" type="ORF">SAMN05192581_1005129</name>
</gene>
<dbReference type="RefSeq" id="WP_074556960.1">
    <property type="nucleotide sequence ID" value="NZ_FMYE01000005.1"/>
</dbReference>
<name>A0A1G6G210_BACOV</name>